<dbReference type="NCBIfam" id="TIGR02742">
    <property type="entry name" value="TrbC_Ftype"/>
    <property type="match status" value="1"/>
</dbReference>
<gene>
    <name evidence="1" type="ORF">RAS_p690</name>
</gene>
<dbReference type="InterPro" id="IPR014113">
    <property type="entry name" value="T4SS_TrbC_subgr"/>
</dbReference>
<dbReference type="InterPro" id="IPR019106">
    <property type="entry name" value="T4SS_TrbC"/>
</dbReference>
<protein>
    <recommendedName>
        <fullName evidence="3">Type-F conjugative transfer system pilin assembly protein TrbC</fullName>
    </recommendedName>
</protein>
<name>A0A510G981_9RICK</name>
<proteinExistence type="predicted"/>
<dbReference type="Pfam" id="PF09673">
    <property type="entry name" value="TrbC_Ftype"/>
    <property type="match status" value="1"/>
</dbReference>
<sequence length="218" mass="24454">MEEKELLRTLILMILSVYCTSSLGSVWEVSKEDIEFAEKLQTQLQNTINKGLKDKYQEFEQVSKKLGSTKHETLGAADVVDTLGEAEEGDTKLRIFVSSSMSLNLLRSYYKEAQRYGGHLVFNGLPKGSFQELLRLAQEIVEGNDIGGLELDDEAFKSFKAQQVPVIVLSREAENLFDAEDAATRYDSIQGAVSIKYALEEFATRGDLKEEAKQRLAQ</sequence>
<accession>A0A510G981</accession>
<evidence type="ECO:0000313" key="2">
    <source>
        <dbReference type="Proteomes" id="UP000321183"/>
    </source>
</evidence>
<reference evidence="1 2" key="1">
    <citation type="submission" date="2019-04" db="EMBL/GenBank/DDBJ databases">
        <title>Draft genome sequence of Rickettsia asiatica Maytaro1284.</title>
        <authorList>
            <person name="Thu M."/>
            <person name="Qiu Y."/>
            <person name="Nakao R."/>
        </authorList>
    </citation>
    <scope>NUCLEOTIDE SEQUENCE [LARGE SCALE GENOMIC DNA]</scope>
    <source>
        <strain evidence="1 2">Maytaro1284</strain>
        <plasmid evidence="1 2">pRA1</plasmid>
    </source>
</reference>
<dbReference type="AlphaFoldDB" id="A0A510G981"/>
<dbReference type="KEGG" id="ras:RAS_p690"/>
<evidence type="ECO:0000313" key="1">
    <source>
        <dbReference type="EMBL" id="BBJ32473.1"/>
    </source>
</evidence>
<dbReference type="Proteomes" id="UP000321183">
    <property type="component" value="Plasmid pRA1"/>
</dbReference>
<geneLocation type="plasmid" evidence="1 2">
    <name>pRA1</name>
</geneLocation>
<keyword evidence="2" id="KW-1185">Reference proteome</keyword>
<dbReference type="EMBL" id="AP019564">
    <property type="protein sequence ID" value="BBJ32473.1"/>
    <property type="molecule type" value="Genomic_DNA"/>
</dbReference>
<evidence type="ECO:0008006" key="3">
    <source>
        <dbReference type="Google" id="ProtNLM"/>
    </source>
</evidence>
<organism evidence="1 2">
    <name type="scientific">Rickettsia asiatica</name>
    <dbReference type="NCBI Taxonomy" id="238800"/>
    <lineage>
        <taxon>Bacteria</taxon>
        <taxon>Pseudomonadati</taxon>
        <taxon>Pseudomonadota</taxon>
        <taxon>Alphaproteobacteria</taxon>
        <taxon>Rickettsiales</taxon>
        <taxon>Rickettsiaceae</taxon>
        <taxon>Rickettsieae</taxon>
        <taxon>Rickettsia</taxon>
        <taxon>spotted fever group</taxon>
    </lineage>
</organism>
<keyword evidence="1" id="KW-0614">Plasmid</keyword>